<reference evidence="1" key="1">
    <citation type="submission" date="2021-03" db="EMBL/GenBank/DDBJ databases">
        <title>Molecular epidemiology and mechanisms of colistin and carbapenem resistance in Enterobacteriaceae from clinical isolates, the environment and porcine samples in Pretoria, South Africa.</title>
        <authorList>
            <person name="Bogoshi D."/>
            <person name="Mbelle N.M."/>
            <person name="Naidoo V."/>
            <person name="Osei Sekyere J."/>
        </authorList>
    </citation>
    <scope>NUCLEOTIDE SEQUENCE</scope>
    <source>
        <strain evidence="1">C027</strain>
    </source>
</reference>
<name>A0A939NKQ5_KLEPN</name>
<dbReference type="Pfam" id="PF11115">
    <property type="entry name" value="DUF2623"/>
    <property type="match status" value="1"/>
</dbReference>
<sequence length="105" mass="11349">MENHFGKGLMAGLQASYADTAAHAANFCADYKRGFVLGYSHRMFEKPATASSAPGSGDPHPSLWPDRDMVMDFFKEGGSGMAMRYFLAGYRLEAKQDGFAGGTVL</sequence>
<protein>
    <submittedName>
        <fullName evidence="1">DUF2623 family protein</fullName>
    </submittedName>
</protein>
<dbReference type="Proteomes" id="UP000664002">
    <property type="component" value="Unassembled WGS sequence"/>
</dbReference>
<dbReference type="EMBL" id="JAGETM010000031">
    <property type="protein sequence ID" value="MBO1997586.1"/>
    <property type="molecule type" value="Genomic_DNA"/>
</dbReference>
<proteinExistence type="predicted"/>
<comment type="caution">
    <text evidence="1">The sequence shown here is derived from an EMBL/GenBank/DDBJ whole genome shotgun (WGS) entry which is preliminary data.</text>
</comment>
<organism evidence="1 2">
    <name type="scientific">Klebsiella pneumoniae</name>
    <dbReference type="NCBI Taxonomy" id="573"/>
    <lineage>
        <taxon>Bacteria</taxon>
        <taxon>Pseudomonadati</taxon>
        <taxon>Pseudomonadota</taxon>
        <taxon>Gammaproteobacteria</taxon>
        <taxon>Enterobacterales</taxon>
        <taxon>Enterobacteriaceae</taxon>
        <taxon>Klebsiella/Raoultella group</taxon>
        <taxon>Klebsiella</taxon>
        <taxon>Klebsiella pneumoniae complex</taxon>
    </lineage>
</organism>
<evidence type="ECO:0000313" key="2">
    <source>
        <dbReference type="Proteomes" id="UP000664002"/>
    </source>
</evidence>
<gene>
    <name evidence="1" type="ORF">J4730_17910</name>
</gene>
<dbReference type="AlphaFoldDB" id="A0A939NKQ5"/>
<evidence type="ECO:0000313" key="1">
    <source>
        <dbReference type="EMBL" id="MBO1997586.1"/>
    </source>
</evidence>
<accession>A0A939NKQ5</accession>
<dbReference type="InterPro" id="IPR022574">
    <property type="entry name" value="DUF2623"/>
</dbReference>